<keyword evidence="1" id="KW-0472">Membrane</keyword>
<organism evidence="2 3">
    <name type="scientific">Parablautia intestinalis</name>
    <dbReference type="NCBI Taxonomy" id="2320100"/>
    <lineage>
        <taxon>Bacteria</taxon>
        <taxon>Bacillati</taxon>
        <taxon>Bacillota</taxon>
        <taxon>Clostridia</taxon>
        <taxon>Lachnospirales</taxon>
        <taxon>Lachnospiraceae</taxon>
        <taxon>Parablautia</taxon>
    </lineage>
</organism>
<feature type="transmembrane region" description="Helical" evidence="1">
    <location>
        <begin position="139"/>
        <end position="160"/>
    </location>
</feature>
<keyword evidence="1" id="KW-0812">Transmembrane</keyword>
<keyword evidence="1" id="KW-1133">Transmembrane helix</keyword>
<evidence type="ECO:0000313" key="3">
    <source>
        <dbReference type="Proteomes" id="UP000280696"/>
    </source>
</evidence>
<name>A0A3A9AHL0_9FIRM</name>
<sequence>MCRIIKTELWKLKRYHVIWAGVLLMFLSVGITLFSSTALDGTVWTFPHLAERVIQNNTTTIFPMCITLIAGYVIAREKSDDTLKSIMTIPVSYPALIGGKLIICGFLSVFLGIASTAFTVAAELLVGFPGFSATAVIQALIQITLNTLFLYIAVTPIIAFTARIPNGHMIGVILAFVYGYGGMFAAGNMTLANIYPITASMGLIQYRSYDAAVYWNIGLCSISMITVLLISAAIVATTKNASSAKIVKKVKKTVPKKGW</sequence>
<feature type="transmembrane region" description="Helical" evidence="1">
    <location>
        <begin position="12"/>
        <end position="34"/>
    </location>
</feature>
<accession>A0A3A9AHL0</accession>
<keyword evidence="3" id="KW-1185">Reference proteome</keyword>
<dbReference type="EMBL" id="RAYQ01000060">
    <property type="protein sequence ID" value="RKI86851.1"/>
    <property type="molecule type" value="Genomic_DNA"/>
</dbReference>
<feature type="transmembrane region" description="Helical" evidence="1">
    <location>
        <begin position="96"/>
        <end position="119"/>
    </location>
</feature>
<feature type="transmembrane region" description="Helical" evidence="1">
    <location>
        <begin position="212"/>
        <end position="236"/>
    </location>
</feature>
<comment type="caution">
    <text evidence="2">The sequence shown here is derived from an EMBL/GenBank/DDBJ whole genome shotgun (WGS) entry which is preliminary data.</text>
</comment>
<feature type="transmembrane region" description="Helical" evidence="1">
    <location>
        <begin position="54"/>
        <end position="75"/>
    </location>
</feature>
<gene>
    <name evidence="2" type="ORF">D7V94_22470</name>
</gene>
<feature type="transmembrane region" description="Helical" evidence="1">
    <location>
        <begin position="172"/>
        <end position="192"/>
    </location>
</feature>
<dbReference type="Proteomes" id="UP000280696">
    <property type="component" value="Unassembled WGS sequence"/>
</dbReference>
<protein>
    <submittedName>
        <fullName evidence="2">ABC transporter permease</fullName>
    </submittedName>
</protein>
<proteinExistence type="predicted"/>
<evidence type="ECO:0000313" key="2">
    <source>
        <dbReference type="EMBL" id="RKI86851.1"/>
    </source>
</evidence>
<evidence type="ECO:0000256" key="1">
    <source>
        <dbReference type="SAM" id="Phobius"/>
    </source>
</evidence>
<dbReference type="OrthoDB" id="4336274at2"/>
<dbReference type="RefSeq" id="WP_016292359.1">
    <property type="nucleotide sequence ID" value="NZ_RAYQ01000060.1"/>
</dbReference>
<dbReference type="AlphaFoldDB" id="A0A3A9AHL0"/>
<dbReference type="Pfam" id="PF12730">
    <property type="entry name" value="ABC2_membrane_4"/>
    <property type="match status" value="1"/>
</dbReference>
<reference evidence="2 3" key="1">
    <citation type="submission" date="2018-09" db="EMBL/GenBank/DDBJ databases">
        <title>Murine metabolic-syndrome-specific gut microbial biobank.</title>
        <authorList>
            <person name="Liu C."/>
        </authorList>
    </citation>
    <scope>NUCLEOTIDE SEQUENCE [LARGE SCALE GENOMIC DNA]</scope>
    <source>
        <strain evidence="2 3">0.1xD8-82</strain>
    </source>
</reference>